<dbReference type="InterPro" id="IPR050628">
    <property type="entry name" value="SNF2_RAD54_helicase_TF"/>
</dbReference>
<feature type="region of interest" description="Disordered" evidence="4">
    <location>
        <begin position="491"/>
        <end position="522"/>
    </location>
</feature>
<feature type="domain" description="Helicase C-terminal" evidence="5">
    <location>
        <begin position="939"/>
        <end position="1086"/>
    </location>
</feature>
<feature type="compositionally biased region" description="Acidic residues" evidence="4">
    <location>
        <begin position="1"/>
        <end position="13"/>
    </location>
</feature>
<dbReference type="STRING" id="2903.R1EJK7"/>
<feature type="compositionally biased region" description="Basic and acidic residues" evidence="4">
    <location>
        <begin position="775"/>
        <end position="791"/>
    </location>
</feature>
<dbReference type="InterPro" id="IPR038718">
    <property type="entry name" value="SNF2-like_sf"/>
</dbReference>
<dbReference type="KEGG" id="ehx:EMIHUDRAFT_101738"/>
<evidence type="ECO:0000256" key="2">
    <source>
        <dbReference type="ARBA" id="ARBA00022801"/>
    </source>
</evidence>
<feature type="compositionally biased region" description="Gly residues" evidence="4">
    <location>
        <begin position="491"/>
        <end position="520"/>
    </location>
</feature>
<dbReference type="GO" id="GO:0005524">
    <property type="term" value="F:ATP binding"/>
    <property type="evidence" value="ECO:0007669"/>
    <property type="project" value="UniProtKB-KW"/>
</dbReference>
<dbReference type="Proteomes" id="UP000013827">
    <property type="component" value="Unassembled WGS sequence"/>
</dbReference>
<dbReference type="EnsemblProtists" id="EOD21044">
    <property type="protein sequence ID" value="EOD21044"/>
    <property type="gene ID" value="EMIHUDRAFT_101738"/>
</dbReference>
<dbReference type="InterPro" id="IPR000330">
    <property type="entry name" value="SNF2_N"/>
</dbReference>
<dbReference type="GO" id="GO:0006281">
    <property type="term" value="P:DNA repair"/>
    <property type="evidence" value="ECO:0007669"/>
    <property type="project" value="TreeGrafter"/>
</dbReference>
<dbReference type="GeneID" id="17266591"/>
<dbReference type="PANTHER" id="PTHR45626">
    <property type="entry name" value="TRANSCRIPTION TERMINATION FACTOR 2-RELATED"/>
    <property type="match status" value="1"/>
</dbReference>
<dbReference type="GO" id="GO:0016787">
    <property type="term" value="F:hydrolase activity"/>
    <property type="evidence" value="ECO:0007669"/>
    <property type="project" value="UniProtKB-KW"/>
</dbReference>
<dbReference type="Gene3D" id="3.40.50.10810">
    <property type="entry name" value="Tandem AAA-ATPase domain"/>
    <property type="match status" value="2"/>
</dbReference>
<dbReference type="GO" id="GO:0005634">
    <property type="term" value="C:nucleus"/>
    <property type="evidence" value="ECO:0007669"/>
    <property type="project" value="TreeGrafter"/>
</dbReference>
<keyword evidence="7" id="KW-1185">Reference proteome</keyword>
<sequence>MDSDQFSDSDDDDFVGKSAAASNPPPAEEDDPPPAEEDDGDDAFVKHMESVKAADRPLQILLKHVGCKWHLKPHQFLGVRAVAGVPSDWPVSFDSEGKPDTLPEMPVQRGIAEGDDMGLGKTIMALAGGVAVRAYIEARLGRQAKPALVIAPNAAVAAQWRLEALGMLEEREIWSHSGEKFGQALHKRFSRPAGEDEDEDEAMRPRLVIVTRSQLQTEMSHAFRSQREAGGYKPSPLAPHLLQKTVLALQQKYNHANVKGGKKGGGKSAATGEDRMYVREDHKDGDDSTPSGGVLAIWREAQKRFTRAQHIYSIVLIDEVHELKNPHTLATMLAVAAGLHAPRVISISGTGYNNHLQDMATLHLLIDPSWIYADLHFWKDMMESPDKVIGRQAIEAQRARAEGRAVPQPLSLRRIEEKQAADKEAWERDVLTRRTKDSCGIKLPPKKHVVYELAYKPLELGMSVTLSLTLAAPARRGHSVRVALLQTIAGGGGEGSGGGGGEGSGGDGGEGSGGDGGGAGATTTAVELGVLTANDDAPPIQREIGLLGDEHTLRFEVFDARGAKVHTQTTSVATIAKHAFQLMESELMNMAVEAARQSAAASASAATVAAADEAKEAKQRVLEKAAKTFVLLAADDDRGVTVLAAFSCDVLPHSYLQHEKEFLKILPLYDNARKKACARGGTFGQRAESKKMENTLFQILMAKVTNMQMALSHPVLVGKGREASVLFASRAQQPKAKFCAICKPEARDVSTDKTDADLDPSKDKDTDDEAEDDAKDGGRREERRFDTDQKAYTRQEFIDEYGDAWPEHWRLAPKEDDDDEGSVAAGDGDGGAGGSEDKRDEPLVLLPPQCCAKAWCGCTGHYAHLSCFNEMQAAGDAMEDDGEEGGDAAARPSCPRCRHLLSGLVVQTGAAFDASCFISNDIKLWDDKTPSGGWYVTPKLAKLLELTRGVAAADKLLVFSKFLGCLDLASNLLEREQYRCERFDGEVKDKTKALDRAREPEVKALLSTIRSGGVGLNLQEFNHVVFESRDLNPQKHKQAEDRVHRLGQEKDVTVVYLDAKDTFDEAVRELMRRKLDNAQAILDGKLLPKASLPSYKDVVGKMGEVLRKVIARRAGRSEDALLPTAAPKRPLAGGLGGRSKMKKRDGPGGDVRPTTSKPNTAALASDYNRWQVKAPPPKAPPPKAPPPKAPPPKAPPPKAPPPKVPPPPIGKSPSASASAASSSAPPSARLSAPSEAVKNSLPPHRRVSRRLKDKGVAKDRFTQARIESALAATGGDVDEAVAQLVAEAAGKGGGSEVFILSSSDED</sequence>
<dbReference type="SMART" id="SM00490">
    <property type="entry name" value="HELICc"/>
    <property type="match status" value="1"/>
</dbReference>
<feature type="region of interest" description="Disordered" evidence="4">
    <location>
        <begin position="812"/>
        <end position="840"/>
    </location>
</feature>
<evidence type="ECO:0000313" key="6">
    <source>
        <dbReference type="EnsemblProtists" id="EOD21044"/>
    </source>
</evidence>
<dbReference type="SUPFAM" id="SSF52540">
    <property type="entry name" value="P-loop containing nucleoside triphosphate hydrolases"/>
    <property type="match status" value="2"/>
</dbReference>
<dbReference type="GO" id="GO:0008094">
    <property type="term" value="F:ATP-dependent activity, acting on DNA"/>
    <property type="evidence" value="ECO:0007669"/>
    <property type="project" value="TreeGrafter"/>
</dbReference>
<protein>
    <recommendedName>
        <fullName evidence="5">Helicase C-terminal domain-containing protein</fullName>
    </recommendedName>
</protein>
<dbReference type="InterPro" id="IPR014001">
    <property type="entry name" value="Helicase_ATP-bd"/>
</dbReference>
<dbReference type="Gene3D" id="3.40.50.300">
    <property type="entry name" value="P-loop containing nucleotide triphosphate hydrolases"/>
    <property type="match status" value="1"/>
</dbReference>
<reference evidence="7" key="1">
    <citation type="journal article" date="2013" name="Nature">
        <title>Pan genome of the phytoplankton Emiliania underpins its global distribution.</title>
        <authorList>
            <person name="Read B.A."/>
            <person name="Kegel J."/>
            <person name="Klute M.J."/>
            <person name="Kuo A."/>
            <person name="Lefebvre S.C."/>
            <person name="Maumus F."/>
            <person name="Mayer C."/>
            <person name="Miller J."/>
            <person name="Monier A."/>
            <person name="Salamov A."/>
            <person name="Young J."/>
            <person name="Aguilar M."/>
            <person name="Claverie J.M."/>
            <person name="Frickenhaus S."/>
            <person name="Gonzalez K."/>
            <person name="Herman E.K."/>
            <person name="Lin Y.C."/>
            <person name="Napier J."/>
            <person name="Ogata H."/>
            <person name="Sarno A.F."/>
            <person name="Shmutz J."/>
            <person name="Schroeder D."/>
            <person name="de Vargas C."/>
            <person name="Verret F."/>
            <person name="von Dassow P."/>
            <person name="Valentin K."/>
            <person name="Van de Peer Y."/>
            <person name="Wheeler G."/>
            <person name="Dacks J.B."/>
            <person name="Delwiche C.F."/>
            <person name="Dyhrman S.T."/>
            <person name="Glockner G."/>
            <person name="John U."/>
            <person name="Richards T."/>
            <person name="Worden A.Z."/>
            <person name="Zhang X."/>
            <person name="Grigoriev I.V."/>
            <person name="Allen A.E."/>
            <person name="Bidle K."/>
            <person name="Borodovsky M."/>
            <person name="Bowler C."/>
            <person name="Brownlee C."/>
            <person name="Cock J.M."/>
            <person name="Elias M."/>
            <person name="Gladyshev V.N."/>
            <person name="Groth M."/>
            <person name="Guda C."/>
            <person name="Hadaegh A."/>
            <person name="Iglesias-Rodriguez M.D."/>
            <person name="Jenkins J."/>
            <person name="Jones B.M."/>
            <person name="Lawson T."/>
            <person name="Leese F."/>
            <person name="Lindquist E."/>
            <person name="Lobanov A."/>
            <person name="Lomsadze A."/>
            <person name="Malik S.B."/>
            <person name="Marsh M.E."/>
            <person name="Mackinder L."/>
            <person name="Mock T."/>
            <person name="Mueller-Roeber B."/>
            <person name="Pagarete A."/>
            <person name="Parker M."/>
            <person name="Probert I."/>
            <person name="Quesneville H."/>
            <person name="Raines C."/>
            <person name="Rensing S.A."/>
            <person name="Riano-Pachon D.M."/>
            <person name="Richier S."/>
            <person name="Rokitta S."/>
            <person name="Shiraiwa Y."/>
            <person name="Soanes D.M."/>
            <person name="van der Giezen M."/>
            <person name="Wahlund T.M."/>
            <person name="Williams B."/>
            <person name="Wilson W."/>
            <person name="Wolfe G."/>
            <person name="Wurch L.L."/>
        </authorList>
    </citation>
    <scope>NUCLEOTIDE SEQUENCE</scope>
</reference>
<proteinExistence type="predicted"/>
<dbReference type="InterPro" id="IPR049730">
    <property type="entry name" value="SNF2/RAD54-like_C"/>
</dbReference>
<feature type="compositionally biased region" description="Low complexity" evidence="4">
    <location>
        <begin position="1211"/>
        <end position="1234"/>
    </location>
</feature>
<dbReference type="Pfam" id="PF00271">
    <property type="entry name" value="Helicase_C"/>
    <property type="match status" value="1"/>
</dbReference>
<feature type="region of interest" description="Disordered" evidence="4">
    <location>
        <begin position="1"/>
        <end position="42"/>
    </location>
</feature>
<evidence type="ECO:0000256" key="3">
    <source>
        <dbReference type="ARBA" id="ARBA00022840"/>
    </source>
</evidence>
<dbReference type="PaxDb" id="2903-EOD21044"/>
<feature type="compositionally biased region" description="Basic residues" evidence="4">
    <location>
        <begin position="1243"/>
        <end position="1252"/>
    </location>
</feature>
<feature type="compositionally biased region" description="Basic and acidic residues" evidence="4">
    <location>
        <begin position="749"/>
        <end position="765"/>
    </location>
</feature>
<organism evidence="6 7">
    <name type="scientific">Emiliania huxleyi (strain CCMP1516)</name>
    <dbReference type="NCBI Taxonomy" id="280463"/>
    <lineage>
        <taxon>Eukaryota</taxon>
        <taxon>Haptista</taxon>
        <taxon>Haptophyta</taxon>
        <taxon>Prymnesiophyceae</taxon>
        <taxon>Isochrysidales</taxon>
        <taxon>Noelaerhabdaceae</taxon>
        <taxon>Emiliania</taxon>
    </lineage>
</organism>
<keyword evidence="3" id="KW-0067">ATP-binding</keyword>
<accession>A0A0D3JC09</accession>
<dbReference type="InterPro" id="IPR001650">
    <property type="entry name" value="Helicase_C-like"/>
</dbReference>
<dbReference type="SMART" id="SM00487">
    <property type="entry name" value="DEXDc"/>
    <property type="match status" value="1"/>
</dbReference>
<dbReference type="CDD" id="cd18793">
    <property type="entry name" value="SF2_C_SNF"/>
    <property type="match status" value="1"/>
</dbReference>
<feature type="compositionally biased region" description="Acidic residues" evidence="4">
    <location>
        <begin position="27"/>
        <end position="42"/>
    </location>
</feature>
<feature type="region of interest" description="Disordered" evidence="4">
    <location>
        <begin position="749"/>
        <end position="791"/>
    </location>
</feature>
<dbReference type="PROSITE" id="PS51194">
    <property type="entry name" value="HELICASE_CTER"/>
    <property type="match status" value="1"/>
</dbReference>
<feature type="compositionally biased region" description="Pro residues" evidence="4">
    <location>
        <begin position="1174"/>
        <end position="1210"/>
    </location>
</feature>
<keyword evidence="1" id="KW-0547">Nucleotide-binding</keyword>
<evidence type="ECO:0000256" key="1">
    <source>
        <dbReference type="ARBA" id="ARBA00022741"/>
    </source>
</evidence>
<dbReference type="InterPro" id="IPR027417">
    <property type="entry name" value="P-loop_NTPase"/>
</dbReference>
<evidence type="ECO:0000313" key="7">
    <source>
        <dbReference type="Proteomes" id="UP000013827"/>
    </source>
</evidence>
<dbReference type="Pfam" id="PF00176">
    <property type="entry name" value="SNF2-rel_dom"/>
    <property type="match status" value="1"/>
</dbReference>
<dbReference type="HOGENOM" id="CLU_006267_0_0_1"/>
<evidence type="ECO:0000259" key="5">
    <source>
        <dbReference type="PROSITE" id="PS51194"/>
    </source>
</evidence>
<dbReference type="RefSeq" id="XP_005773473.1">
    <property type="nucleotide sequence ID" value="XM_005773416.1"/>
</dbReference>
<name>A0A0D3JC09_EMIH1</name>
<feature type="region of interest" description="Disordered" evidence="4">
    <location>
        <begin position="1121"/>
        <end position="1261"/>
    </location>
</feature>
<reference evidence="6" key="2">
    <citation type="submission" date="2024-10" db="UniProtKB">
        <authorList>
            <consortium name="EnsemblProtists"/>
        </authorList>
    </citation>
    <scope>IDENTIFICATION</scope>
</reference>
<dbReference type="eggNOG" id="KOG0389">
    <property type="taxonomic scope" value="Eukaryota"/>
</dbReference>
<evidence type="ECO:0000256" key="4">
    <source>
        <dbReference type="SAM" id="MobiDB-lite"/>
    </source>
</evidence>
<keyword evidence="2" id="KW-0378">Hydrolase</keyword>